<dbReference type="InterPro" id="IPR011990">
    <property type="entry name" value="TPR-like_helical_dom_sf"/>
</dbReference>
<dbReference type="SUPFAM" id="SSF48452">
    <property type="entry name" value="TPR-like"/>
    <property type="match status" value="1"/>
</dbReference>
<organism evidence="1">
    <name type="scientific">Gordonia sp. MP11Mi</name>
    <dbReference type="NCBI Taxonomy" id="3022769"/>
    <lineage>
        <taxon>Bacteria</taxon>
        <taxon>Bacillati</taxon>
        <taxon>Actinomycetota</taxon>
        <taxon>Actinomycetes</taxon>
        <taxon>Mycobacteriales</taxon>
        <taxon>Gordoniaceae</taxon>
        <taxon>Gordonia</taxon>
    </lineage>
</organism>
<sequence length="938" mass="99969">MTSAEPMDEAVSELLDDLWMARHGDPRFGHEDFSQFPSLIARADELDDLDLRFLTRLEGAYAALWSGRTTDVLTLVAWLLQTMDAERAELEVQDWQVEQFETTVVDLLDVLVGVPELTLGQVEALVADWARRVRGTAYYAPAVEAAVHGAIAVHRGDPAEAIRILDQCTDFTPPSGTCGPGTRATLASVYSAAGGYAQALALSTPDLDGDPSERCGFYPAETYGALIDGWGREGRRDDVIRAAASIDETYGPVRIYHHIADALVALIRVDALEQALPMALKYLDAVDVCANLYAETQLAAALSATLASAAAADPDTVVARRDDDGAPDLISAAQLADELADRVRLAGGRFDVRNASSWASSSFDEILGLRTTGSSRNAGGRVKAVSERSAEELISGLTSFGSVSPRRSAQCADALRERLGELDGRSLARARHMLAWDRRREDPQQAIAELREVANATREAYPSWSAQSDLLAALLEVHGGDAPPETLLDWPDGDSTWSAGAQANFARLRAMAVAPFDADRAVAAVNDGLAILDRVDSGEVELISDPDALAAAVGSIDADAAAQRAVLHHLRADLVGELDTADPAADVDAALVAARRAVALASDPDQAMAFRGGLVDALQLAAGVQAQTDLDSALLLMAEAESSARFAQLGQVLSARVALSGDAGDLDTARDDAERAVSVWTVEGDEHAADSSRFDLAHVMLMREEDPLAIVELVQPAVDAMAERGDFGAQMHGTQMLARAQSAAGRAGDAVASYTQVIDAYTGQAPTGLMGQLHGARAVELAELQRFGEALVDLDTAVDAYTQAGGAFEVGDALRTAALTAFFAGDHDRALGYLAHAERTYEELATSAPVDFERARLDFARADIVREREPERAESLLRDIAGRARAANWIGLLIPVLHLSAMHAVESDRPARARELVTEALRHAPDHPALLGLLEELD</sequence>
<protein>
    <recommendedName>
        <fullName evidence="2">Tetratricopeptide repeat protein</fullName>
    </recommendedName>
</protein>
<evidence type="ECO:0008006" key="2">
    <source>
        <dbReference type="Google" id="ProtNLM"/>
    </source>
</evidence>
<accession>A0AA97CVQ0</accession>
<proteinExistence type="predicted"/>
<dbReference type="EMBL" id="CP128986">
    <property type="protein sequence ID" value="WOC12052.1"/>
    <property type="molecule type" value="Genomic_DNA"/>
</dbReference>
<evidence type="ECO:0000313" key="1">
    <source>
        <dbReference type="EMBL" id="WOC12052.1"/>
    </source>
</evidence>
<gene>
    <name evidence="1" type="ORF">MP11Mi_11340</name>
</gene>
<name>A0AA97CVQ0_9ACTN</name>
<dbReference type="RefSeq" id="WP_420041313.1">
    <property type="nucleotide sequence ID" value="NZ_CP128986.1"/>
</dbReference>
<dbReference type="AlphaFoldDB" id="A0AA97CVQ0"/>
<dbReference type="Gene3D" id="1.25.40.10">
    <property type="entry name" value="Tetratricopeptide repeat domain"/>
    <property type="match status" value="1"/>
</dbReference>
<reference evidence="1" key="1">
    <citation type="submission" date="2023-06" db="EMBL/GenBank/DDBJ databases">
        <title>Gordonia sp. nov. and Pseudochrobactrum sp. nov., two species isolated from the burying beetle Nicrophorus vespilloides.</title>
        <authorList>
            <person name="Poehlein A."/>
            <person name="Guzman J."/>
            <person name="Daniel R."/>
            <person name="Vilcinskas A."/>
        </authorList>
    </citation>
    <scope>NUCLEOTIDE SEQUENCE</scope>
    <source>
        <strain evidence="1">MP11Mi</strain>
    </source>
</reference>